<reference evidence="7 8" key="1">
    <citation type="submission" date="2023-03" db="EMBL/GenBank/DDBJ databases">
        <title>Genome insight into feeding habits of ladybird beetles.</title>
        <authorList>
            <person name="Li H.-S."/>
            <person name="Huang Y.-H."/>
            <person name="Pang H."/>
        </authorList>
    </citation>
    <scope>NUCLEOTIDE SEQUENCE [LARGE SCALE GENOMIC DNA]</scope>
    <source>
        <strain evidence="7">SYSU_2023b</strain>
        <tissue evidence="7">Whole body</tissue>
    </source>
</reference>
<proteinExistence type="predicted"/>
<evidence type="ECO:0000256" key="2">
    <source>
        <dbReference type="ARBA" id="ARBA00022771"/>
    </source>
</evidence>
<accession>A0AAW1UIW6</accession>
<feature type="domain" description="MYND-type" evidence="6">
    <location>
        <begin position="7"/>
        <end position="43"/>
    </location>
</feature>
<dbReference type="PROSITE" id="PS01360">
    <property type="entry name" value="ZF_MYND_1"/>
    <property type="match status" value="1"/>
</dbReference>
<dbReference type="InterPro" id="IPR046341">
    <property type="entry name" value="SET_dom_sf"/>
</dbReference>
<keyword evidence="2 4" id="KW-0863">Zinc-finger</keyword>
<dbReference type="Pfam" id="PF01753">
    <property type="entry name" value="zf-MYND"/>
    <property type="match status" value="1"/>
</dbReference>
<dbReference type="PANTHER" id="PTHR46455:SF4">
    <property type="entry name" value="GH11294P"/>
    <property type="match status" value="1"/>
</dbReference>
<gene>
    <name evidence="7" type="ORF">WA026_001657</name>
</gene>
<evidence type="ECO:0000259" key="5">
    <source>
        <dbReference type="PROSITE" id="PS50280"/>
    </source>
</evidence>
<dbReference type="GO" id="GO:0008276">
    <property type="term" value="F:protein methyltransferase activity"/>
    <property type="evidence" value="ECO:0007669"/>
    <property type="project" value="UniProtKB-ARBA"/>
</dbReference>
<comment type="caution">
    <text evidence="7">The sequence shown here is derived from an EMBL/GenBank/DDBJ whole genome shotgun (WGS) entry which is preliminary data.</text>
</comment>
<dbReference type="InterPro" id="IPR002893">
    <property type="entry name" value="Znf_MYND"/>
</dbReference>
<keyword evidence="3" id="KW-0862">Zinc</keyword>
<sequence length="533" mass="61003">MFNVGYCDLCQKPAKQRCGGCHEIFYCSKEHQKSGWKGHKILCRPCKVAEDETLGRFLVSTKSIKKGETIIKEHPLVYGPSQITTPICLGCGKPIDERNNHPCPKCGWPMCSEMCQKNPSHLPECRYTVQRGDKVSIRNFGIIHPFYQSVTVLRCLYQKQYLPDVWKKLDKLESHCEDRKDTPKFKSERVQVAQFIRKFFKLDQVFTEDDIMRVCGIILVNSHEVPLAEPPFVAIYEMCSMFEHRCKANCSKSFTKDGGILLVAGEDIQKGDHLSICYTDPLWGTLNRRQHLYETKFFWCTCSRCSDVTEFGTYFSALKCQEENCDGNILPKTFLQRMDNTKDSNWHCNKCGKNISYFSVHDLLEKLGSDLAELPKNDANNIKQFLSSSSGYLHQNHFYLTEIRLALVQLIGQGNTSESMTEISEEDLELKAKTATQLLSLFDSIAPAERRLKGIVLFELHASLAEMGRRNGEPDTMHRRLTEARRYLIDCIDTLKDEPSFLPEGQILKQAKLNLKSIDIVLQKIMESVTSPT</sequence>
<dbReference type="SUPFAM" id="SSF144232">
    <property type="entry name" value="HIT/MYND zinc finger-like"/>
    <property type="match status" value="1"/>
</dbReference>
<dbReference type="GO" id="GO:0008170">
    <property type="term" value="F:N-methyltransferase activity"/>
    <property type="evidence" value="ECO:0007669"/>
    <property type="project" value="UniProtKB-ARBA"/>
</dbReference>
<evidence type="ECO:0000256" key="1">
    <source>
        <dbReference type="ARBA" id="ARBA00022723"/>
    </source>
</evidence>
<evidence type="ECO:0000256" key="3">
    <source>
        <dbReference type="ARBA" id="ARBA00022833"/>
    </source>
</evidence>
<dbReference type="Gene3D" id="6.10.140.2220">
    <property type="match status" value="2"/>
</dbReference>
<feature type="domain" description="SET" evidence="5">
    <location>
        <begin position="44"/>
        <end position="279"/>
    </location>
</feature>
<evidence type="ECO:0000313" key="7">
    <source>
        <dbReference type="EMBL" id="KAK9883482.1"/>
    </source>
</evidence>
<keyword evidence="1" id="KW-0479">Metal-binding</keyword>
<dbReference type="AlphaFoldDB" id="A0AAW1UIW6"/>
<keyword evidence="8" id="KW-1185">Reference proteome</keyword>
<dbReference type="Gene3D" id="2.170.270.10">
    <property type="entry name" value="SET domain"/>
    <property type="match status" value="1"/>
</dbReference>
<dbReference type="SUPFAM" id="SSF82199">
    <property type="entry name" value="SET domain"/>
    <property type="match status" value="1"/>
</dbReference>
<dbReference type="GO" id="GO:0008270">
    <property type="term" value="F:zinc ion binding"/>
    <property type="evidence" value="ECO:0007669"/>
    <property type="project" value="UniProtKB-KW"/>
</dbReference>
<name>A0AAW1UIW6_9CUCU</name>
<dbReference type="CDD" id="cd20071">
    <property type="entry name" value="SET_SMYD"/>
    <property type="match status" value="1"/>
</dbReference>
<dbReference type="Gene3D" id="1.10.220.160">
    <property type="match status" value="1"/>
</dbReference>
<dbReference type="Proteomes" id="UP001431783">
    <property type="component" value="Unassembled WGS sequence"/>
</dbReference>
<dbReference type="PROSITE" id="PS50865">
    <property type="entry name" value="ZF_MYND_2"/>
    <property type="match status" value="1"/>
</dbReference>
<dbReference type="GO" id="GO:0008757">
    <property type="term" value="F:S-adenosylmethionine-dependent methyltransferase activity"/>
    <property type="evidence" value="ECO:0007669"/>
    <property type="project" value="UniProtKB-ARBA"/>
</dbReference>
<protein>
    <recommendedName>
        <fullName evidence="9">Protein msta</fullName>
    </recommendedName>
</protein>
<dbReference type="EMBL" id="JARQZJ010000091">
    <property type="protein sequence ID" value="KAK9883482.1"/>
    <property type="molecule type" value="Genomic_DNA"/>
</dbReference>
<dbReference type="Pfam" id="PF00856">
    <property type="entry name" value="SET"/>
    <property type="match status" value="1"/>
</dbReference>
<evidence type="ECO:0000259" key="6">
    <source>
        <dbReference type="PROSITE" id="PS50865"/>
    </source>
</evidence>
<evidence type="ECO:0008006" key="9">
    <source>
        <dbReference type="Google" id="ProtNLM"/>
    </source>
</evidence>
<organism evidence="7 8">
    <name type="scientific">Henosepilachna vigintioctopunctata</name>
    <dbReference type="NCBI Taxonomy" id="420089"/>
    <lineage>
        <taxon>Eukaryota</taxon>
        <taxon>Metazoa</taxon>
        <taxon>Ecdysozoa</taxon>
        <taxon>Arthropoda</taxon>
        <taxon>Hexapoda</taxon>
        <taxon>Insecta</taxon>
        <taxon>Pterygota</taxon>
        <taxon>Neoptera</taxon>
        <taxon>Endopterygota</taxon>
        <taxon>Coleoptera</taxon>
        <taxon>Polyphaga</taxon>
        <taxon>Cucujiformia</taxon>
        <taxon>Coccinelloidea</taxon>
        <taxon>Coccinellidae</taxon>
        <taxon>Epilachninae</taxon>
        <taxon>Epilachnini</taxon>
        <taxon>Henosepilachna</taxon>
    </lineage>
</organism>
<dbReference type="PANTHER" id="PTHR46455">
    <property type="entry name" value="SET AND MYND DOMAIN CONTAINING, ARTHROPOD-SPECIFIC, MEMBER 4, ISOFORM A"/>
    <property type="match status" value="1"/>
</dbReference>
<dbReference type="PROSITE" id="PS50280">
    <property type="entry name" value="SET"/>
    <property type="match status" value="1"/>
</dbReference>
<evidence type="ECO:0000313" key="8">
    <source>
        <dbReference type="Proteomes" id="UP001431783"/>
    </source>
</evidence>
<dbReference type="InterPro" id="IPR001214">
    <property type="entry name" value="SET_dom"/>
</dbReference>
<dbReference type="InterPro" id="IPR053010">
    <property type="entry name" value="SET_SmydA-8"/>
</dbReference>
<evidence type="ECO:0000256" key="4">
    <source>
        <dbReference type="PROSITE-ProRule" id="PRU00134"/>
    </source>
</evidence>